<dbReference type="CDD" id="cd00553">
    <property type="entry name" value="NAD_synthase"/>
    <property type="match status" value="1"/>
</dbReference>
<feature type="binding site" evidence="8">
    <location>
        <position position="179"/>
    </location>
    <ligand>
        <name>Mg(2+)</name>
        <dbReference type="ChEBI" id="CHEBI:18420"/>
    </ligand>
</feature>
<keyword evidence="6 8" id="KW-0460">Magnesium</keyword>
<dbReference type="InterPro" id="IPR003694">
    <property type="entry name" value="NAD_synthase"/>
</dbReference>
<feature type="binding site" description="in other chain" evidence="8">
    <location>
        <position position="154"/>
    </location>
    <ligand>
        <name>deamido-NAD(+)</name>
        <dbReference type="ChEBI" id="CHEBI:58437"/>
        <note>ligand shared between two neighboring subunits</note>
    </ligand>
</feature>
<keyword evidence="4 8" id="KW-0547">Nucleotide-binding</keyword>
<evidence type="ECO:0000256" key="5">
    <source>
        <dbReference type="ARBA" id="ARBA00022840"/>
    </source>
</evidence>
<feature type="binding site" description="in other chain" evidence="8">
    <location>
        <begin position="274"/>
        <end position="275"/>
    </location>
    <ligand>
        <name>deamido-NAD(+)</name>
        <dbReference type="ChEBI" id="CHEBI:58437"/>
        <note>ligand shared between two neighboring subunits</note>
    </ligand>
</feature>
<evidence type="ECO:0000256" key="4">
    <source>
        <dbReference type="ARBA" id="ARBA00022741"/>
    </source>
</evidence>
<keyword evidence="3 8" id="KW-0479">Metal-binding</keyword>
<keyword evidence="13" id="KW-1185">Reference proteome</keyword>
<proteinExistence type="inferred from homology"/>
<comment type="similarity">
    <text evidence="1 8 9">Belongs to the NAD synthetase family.</text>
</comment>
<gene>
    <name evidence="8 12" type="primary">nadE</name>
    <name evidence="12" type="ORF">ACFPOH_02595</name>
</gene>
<dbReference type="EC" id="6.3.1.5" evidence="8 10"/>
<dbReference type="Proteomes" id="UP001595978">
    <property type="component" value="Unassembled WGS sequence"/>
</dbReference>
<evidence type="ECO:0000256" key="8">
    <source>
        <dbReference type="HAMAP-Rule" id="MF_00193"/>
    </source>
</evidence>
<evidence type="ECO:0000256" key="9">
    <source>
        <dbReference type="RuleBase" id="RU003811"/>
    </source>
</evidence>
<evidence type="ECO:0000256" key="3">
    <source>
        <dbReference type="ARBA" id="ARBA00022723"/>
    </source>
</evidence>
<feature type="binding site" evidence="8">
    <location>
        <position position="174"/>
    </location>
    <ligand>
        <name>ATP</name>
        <dbReference type="ChEBI" id="CHEBI:30616"/>
    </ligand>
</feature>
<evidence type="ECO:0000256" key="7">
    <source>
        <dbReference type="ARBA" id="ARBA00023027"/>
    </source>
</evidence>
<dbReference type="PANTHER" id="PTHR23090">
    <property type="entry name" value="NH 3 /GLUTAMINE-DEPENDENT NAD + SYNTHETASE"/>
    <property type="match status" value="1"/>
</dbReference>
<dbReference type="SUPFAM" id="SSF52402">
    <property type="entry name" value="Adenine nucleotide alpha hydrolases-like"/>
    <property type="match status" value="1"/>
</dbReference>
<evidence type="ECO:0000256" key="1">
    <source>
        <dbReference type="ARBA" id="ARBA00005859"/>
    </source>
</evidence>
<feature type="binding site" evidence="8">
    <location>
        <position position="194"/>
    </location>
    <ligand>
        <name>deamido-NAD(+)</name>
        <dbReference type="ChEBI" id="CHEBI:58437"/>
        <note>ligand shared between two neighboring subunits</note>
    </ligand>
</feature>
<evidence type="ECO:0000313" key="12">
    <source>
        <dbReference type="EMBL" id="MFC5540668.1"/>
    </source>
</evidence>
<feature type="binding site" evidence="8">
    <location>
        <position position="225"/>
    </location>
    <ligand>
        <name>ATP</name>
        <dbReference type="ChEBI" id="CHEBI:30616"/>
    </ligand>
</feature>
<protein>
    <recommendedName>
        <fullName evidence="8 10">NH(3)-dependent NAD(+) synthetase</fullName>
        <ecNumber evidence="8 10">6.3.1.5</ecNumber>
    </recommendedName>
</protein>
<accession>A0ABW0RA19</accession>
<comment type="catalytic activity">
    <reaction evidence="8 10">
        <text>deamido-NAD(+) + NH4(+) + ATP = AMP + diphosphate + NAD(+) + H(+)</text>
        <dbReference type="Rhea" id="RHEA:21188"/>
        <dbReference type="ChEBI" id="CHEBI:15378"/>
        <dbReference type="ChEBI" id="CHEBI:28938"/>
        <dbReference type="ChEBI" id="CHEBI:30616"/>
        <dbReference type="ChEBI" id="CHEBI:33019"/>
        <dbReference type="ChEBI" id="CHEBI:57540"/>
        <dbReference type="ChEBI" id="CHEBI:58437"/>
        <dbReference type="ChEBI" id="CHEBI:456215"/>
        <dbReference type="EC" id="6.3.1.5"/>
    </reaction>
</comment>
<dbReference type="GO" id="GO:0008795">
    <property type="term" value="F:NAD+ synthase activity"/>
    <property type="evidence" value="ECO:0007669"/>
    <property type="project" value="UniProtKB-EC"/>
</dbReference>
<feature type="binding site" description="in other chain" evidence="8">
    <location>
        <position position="187"/>
    </location>
    <ligand>
        <name>deamido-NAD(+)</name>
        <dbReference type="ChEBI" id="CHEBI:58437"/>
        <note>ligand shared between two neighboring subunits</note>
    </ligand>
</feature>
<keyword evidence="5 8" id="KW-0067">ATP-binding</keyword>
<sequence length="288" mass="32484">MQSKIWNSLGGLHLESLQKQIIEELHVLPEIDPAEEVRKSVEFLKEYAKKHPFIKGFVIAISGGQDSTLVGKLTQMAVDELNEEAGEQKYSCYAVRLPYGEQKDEQDAQDAIQFIQPTKVITVNIKKAVDASVEALREAGIVLSDYAKGNEKARERMKVQYSIALMTNSVVVGTDHAAEAVTGFYTKYGDGGVDLVPIFRLNKRQGKQLLQYLGCPEHLYKKTPTADLEDDRPQLPDEAALGVSYEMIDDYLEGKTVPEEARKTIEGHYLRSQHKRHLPITIFDDFWK</sequence>
<keyword evidence="2 8" id="KW-0436">Ligase</keyword>
<dbReference type="HAMAP" id="MF_00193">
    <property type="entry name" value="NadE_ammonia_dep"/>
    <property type="match status" value="1"/>
</dbReference>
<reference evidence="13" key="1">
    <citation type="journal article" date="2019" name="Int. J. Syst. Evol. Microbiol.">
        <title>The Global Catalogue of Microorganisms (GCM) 10K type strain sequencing project: providing services to taxonomists for standard genome sequencing and annotation.</title>
        <authorList>
            <consortium name="The Broad Institute Genomics Platform"/>
            <consortium name="The Broad Institute Genome Sequencing Center for Infectious Disease"/>
            <person name="Wu L."/>
            <person name="Ma J."/>
        </authorList>
    </citation>
    <scope>NUCLEOTIDE SEQUENCE [LARGE SCALE GENOMIC DNA]</scope>
    <source>
        <strain evidence="13">CCUG 56331</strain>
    </source>
</reference>
<feature type="domain" description="NAD/GMP synthase" evidence="11">
    <location>
        <begin position="37"/>
        <end position="279"/>
    </location>
</feature>
<dbReference type="NCBIfam" id="TIGR00552">
    <property type="entry name" value="nadE"/>
    <property type="match status" value="1"/>
</dbReference>
<name>A0ABW0RA19_9BACL</name>
<comment type="caution">
    <text evidence="12">The sequence shown here is derived from an EMBL/GenBank/DDBJ whole genome shotgun (WGS) entry which is preliminary data.</text>
</comment>
<evidence type="ECO:0000313" key="13">
    <source>
        <dbReference type="Proteomes" id="UP001595978"/>
    </source>
</evidence>
<dbReference type="InterPro" id="IPR022926">
    <property type="entry name" value="NH(3)-dep_NAD(+)_synth"/>
</dbReference>
<evidence type="ECO:0000256" key="2">
    <source>
        <dbReference type="ARBA" id="ARBA00022598"/>
    </source>
</evidence>
<comment type="subunit">
    <text evidence="8">Homodimer.</text>
</comment>
<dbReference type="Pfam" id="PF02540">
    <property type="entry name" value="NAD_synthase"/>
    <property type="match status" value="1"/>
</dbReference>
<evidence type="ECO:0000259" key="11">
    <source>
        <dbReference type="Pfam" id="PF02540"/>
    </source>
</evidence>
<comment type="pathway">
    <text evidence="8">Cofactor biosynthesis; NAD(+) biosynthesis; NAD(+) from deamido-NAD(+) (ammonia route): step 1/1.</text>
</comment>
<feature type="binding site" evidence="8">
    <location>
        <position position="203"/>
    </location>
    <ligand>
        <name>ATP</name>
        <dbReference type="ChEBI" id="CHEBI:30616"/>
    </ligand>
</feature>
<feature type="binding site" evidence="8">
    <location>
        <position position="66"/>
    </location>
    <ligand>
        <name>Mg(2+)</name>
        <dbReference type="ChEBI" id="CHEBI:18420"/>
    </ligand>
</feature>
<dbReference type="RefSeq" id="WP_342471106.1">
    <property type="nucleotide sequence ID" value="NZ_JBHSNQ010000033.1"/>
</dbReference>
<evidence type="ECO:0000256" key="6">
    <source>
        <dbReference type="ARBA" id="ARBA00022842"/>
    </source>
</evidence>
<organism evidence="12 13">
    <name type="scientific">Ureibacillus suwonensis</name>
    <dbReference type="NCBI Taxonomy" id="313007"/>
    <lineage>
        <taxon>Bacteria</taxon>
        <taxon>Bacillati</taxon>
        <taxon>Bacillota</taxon>
        <taxon>Bacilli</taxon>
        <taxon>Bacillales</taxon>
        <taxon>Caryophanaceae</taxon>
        <taxon>Ureibacillus</taxon>
    </lineage>
</organism>
<dbReference type="EMBL" id="JBHSNQ010000033">
    <property type="protein sequence ID" value="MFC5540668.1"/>
    <property type="molecule type" value="Genomic_DNA"/>
</dbReference>
<dbReference type="NCBIfam" id="NF001979">
    <property type="entry name" value="PRK00768.1"/>
    <property type="match status" value="1"/>
</dbReference>
<dbReference type="InterPro" id="IPR014729">
    <property type="entry name" value="Rossmann-like_a/b/a_fold"/>
</dbReference>
<dbReference type="PANTHER" id="PTHR23090:SF7">
    <property type="entry name" value="NH(3)-DEPENDENT NAD(+) SYNTHETASE"/>
    <property type="match status" value="1"/>
</dbReference>
<keyword evidence="7 8" id="KW-0520">NAD</keyword>
<evidence type="ECO:0000256" key="10">
    <source>
        <dbReference type="RuleBase" id="RU003812"/>
    </source>
</evidence>
<feature type="binding site" evidence="8">
    <location>
        <begin position="60"/>
        <end position="67"/>
    </location>
    <ligand>
        <name>ATP</name>
        <dbReference type="ChEBI" id="CHEBI:30616"/>
    </ligand>
</feature>
<dbReference type="Gene3D" id="3.40.50.620">
    <property type="entry name" value="HUPs"/>
    <property type="match status" value="1"/>
</dbReference>
<comment type="function">
    <text evidence="8">Catalyzes the ATP-dependent amidation of deamido-NAD to form NAD. Uses ammonia as a nitrogen source.</text>
</comment>
<dbReference type="InterPro" id="IPR022310">
    <property type="entry name" value="NAD/GMP_synthase"/>
</dbReference>